<dbReference type="InterPro" id="IPR036719">
    <property type="entry name" value="Neuro-gated_channel_TM_sf"/>
</dbReference>
<evidence type="ECO:0000256" key="1">
    <source>
        <dbReference type="SAM" id="Phobius"/>
    </source>
</evidence>
<dbReference type="Gene3D" id="1.20.58.390">
    <property type="entry name" value="Neurotransmitter-gated ion-channel transmembrane domain"/>
    <property type="match status" value="1"/>
</dbReference>
<dbReference type="Pfam" id="PF02932">
    <property type="entry name" value="Neur_chan_memb"/>
    <property type="match status" value="1"/>
</dbReference>
<organism evidence="3">
    <name type="scientific">Loa loa</name>
    <name type="common">Eye worm</name>
    <name type="synonym">Filaria loa</name>
    <dbReference type="NCBI Taxonomy" id="7209"/>
    <lineage>
        <taxon>Eukaryota</taxon>
        <taxon>Metazoa</taxon>
        <taxon>Ecdysozoa</taxon>
        <taxon>Nematoda</taxon>
        <taxon>Chromadorea</taxon>
        <taxon>Rhabditida</taxon>
        <taxon>Spirurina</taxon>
        <taxon>Spiruromorpha</taxon>
        <taxon>Filarioidea</taxon>
        <taxon>Onchocercidae</taxon>
        <taxon>Loa</taxon>
    </lineage>
</organism>
<dbReference type="AlphaFoldDB" id="A0A1S0TJK6"/>
<dbReference type="InParanoid" id="A0A1S0TJK6"/>
<keyword evidence="1" id="KW-0472">Membrane</keyword>
<evidence type="ECO:0000313" key="3">
    <source>
        <dbReference type="EMBL" id="EFO15134.1"/>
    </source>
</evidence>
<feature type="non-terminal residue" evidence="3">
    <location>
        <position position="1"/>
    </location>
</feature>
<dbReference type="InterPro" id="IPR006029">
    <property type="entry name" value="Neurotrans-gated_channel_TM"/>
</dbReference>
<dbReference type="OMA" id="TSICAHM"/>
<keyword evidence="1" id="KW-1133">Transmembrane helix</keyword>
<dbReference type="KEGG" id="loa:LOAG_13379"/>
<dbReference type="GO" id="GO:0006811">
    <property type="term" value="P:monoatomic ion transport"/>
    <property type="evidence" value="ECO:0007669"/>
    <property type="project" value="InterPro"/>
</dbReference>
<protein>
    <recommendedName>
        <fullName evidence="2">Neurotransmitter-gated ion-channel transmembrane domain-containing protein</fullName>
    </recommendedName>
</protein>
<feature type="domain" description="Neurotransmitter-gated ion-channel transmembrane" evidence="2">
    <location>
        <begin position="1"/>
        <end position="44"/>
    </location>
</feature>
<accession>A0A1S0TJK6</accession>
<dbReference type="InterPro" id="IPR038050">
    <property type="entry name" value="Neuro_actylchol_rec"/>
</dbReference>
<proteinExistence type="predicted"/>
<reference evidence="3" key="1">
    <citation type="submission" date="2012-04" db="EMBL/GenBank/DDBJ databases">
        <title>The Genome Sequence of Loa loa.</title>
        <authorList>
            <consortium name="The Broad Institute Genome Sequencing Platform"/>
            <consortium name="Broad Institute Genome Sequencing Center for Infectious Disease"/>
            <person name="Nutman T.B."/>
            <person name="Fink D.L."/>
            <person name="Russ C."/>
            <person name="Young S."/>
            <person name="Zeng Q."/>
            <person name="Gargeya S."/>
            <person name="Alvarado L."/>
            <person name="Berlin A."/>
            <person name="Chapman S.B."/>
            <person name="Chen Z."/>
            <person name="Freedman E."/>
            <person name="Gellesch M."/>
            <person name="Goldberg J."/>
            <person name="Griggs A."/>
            <person name="Gujja S."/>
            <person name="Heilman E.R."/>
            <person name="Heiman D."/>
            <person name="Howarth C."/>
            <person name="Mehta T."/>
            <person name="Neiman D."/>
            <person name="Pearson M."/>
            <person name="Roberts A."/>
            <person name="Saif S."/>
            <person name="Shea T."/>
            <person name="Shenoy N."/>
            <person name="Sisk P."/>
            <person name="Stolte C."/>
            <person name="Sykes S."/>
            <person name="White J."/>
            <person name="Yandava C."/>
            <person name="Haas B."/>
            <person name="Henn M.R."/>
            <person name="Nusbaum C."/>
            <person name="Birren B."/>
        </authorList>
    </citation>
    <scope>NUCLEOTIDE SEQUENCE [LARGE SCALE GENOMIC DNA]</scope>
</reference>
<feature type="transmembrane region" description="Helical" evidence="1">
    <location>
        <begin position="28"/>
        <end position="52"/>
    </location>
</feature>
<sequence length="53" mass="6120">IGDQMIEEKESERLQNDWKFSAMVVDRACLICFSLFIILSTFSIIFSAPHLIL</sequence>
<dbReference type="CTD" id="9950850"/>
<keyword evidence="1" id="KW-0812">Transmembrane</keyword>
<name>A0A1S0TJK6_LOALO</name>
<dbReference type="GO" id="GO:0016020">
    <property type="term" value="C:membrane"/>
    <property type="evidence" value="ECO:0007669"/>
    <property type="project" value="InterPro"/>
</dbReference>
<evidence type="ECO:0000259" key="2">
    <source>
        <dbReference type="Pfam" id="PF02932"/>
    </source>
</evidence>
<dbReference type="RefSeq" id="XP_003148935.1">
    <property type="nucleotide sequence ID" value="XM_003148887.1"/>
</dbReference>
<dbReference type="EMBL" id="JH712251">
    <property type="protein sequence ID" value="EFO15134.1"/>
    <property type="molecule type" value="Genomic_DNA"/>
</dbReference>
<gene>
    <name evidence="3" type="ORF">LOAG_13379</name>
</gene>
<dbReference type="SUPFAM" id="SSF90112">
    <property type="entry name" value="Neurotransmitter-gated ion-channel transmembrane pore"/>
    <property type="match status" value="1"/>
</dbReference>
<dbReference type="GeneID" id="9950850"/>